<evidence type="ECO:0000313" key="2">
    <source>
        <dbReference type="EMBL" id="CAB4833907.1"/>
    </source>
</evidence>
<protein>
    <submittedName>
        <fullName evidence="3">Unannotated protein</fullName>
    </submittedName>
</protein>
<dbReference type="AlphaFoldDB" id="A0A6J7HQD7"/>
<proteinExistence type="predicted"/>
<name>A0A6J7HQD7_9ZZZZ</name>
<accession>A0A6J7HQD7</accession>
<dbReference type="PANTHER" id="PTHR47829:SF1">
    <property type="entry name" value="HAD FAMILY PHOSPHATASE"/>
    <property type="match status" value="1"/>
</dbReference>
<reference evidence="3" key="1">
    <citation type="submission" date="2020-05" db="EMBL/GenBank/DDBJ databases">
        <authorList>
            <person name="Chiriac C."/>
            <person name="Salcher M."/>
            <person name="Ghai R."/>
            <person name="Kavagutti S V."/>
        </authorList>
    </citation>
    <scope>NUCLEOTIDE SEQUENCE</scope>
</reference>
<dbReference type="CDD" id="cd05154">
    <property type="entry name" value="ACAD10_11_N-like"/>
    <property type="match status" value="1"/>
</dbReference>
<dbReference type="InterPro" id="IPR002575">
    <property type="entry name" value="Aminoglycoside_PTrfase"/>
</dbReference>
<gene>
    <name evidence="2" type="ORF">UFOPK3139_01917</name>
    <name evidence="3" type="ORF">UFOPK3543_01948</name>
</gene>
<dbReference type="InterPro" id="IPR052898">
    <property type="entry name" value="ACAD10-like"/>
</dbReference>
<dbReference type="InterPro" id="IPR011009">
    <property type="entry name" value="Kinase-like_dom_sf"/>
</dbReference>
<dbReference type="InterPro" id="IPR041726">
    <property type="entry name" value="ACAD10_11_N"/>
</dbReference>
<dbReference type="EMBL" id="CAFABA010000084">
    <property type="protein sequence ID" value="CAB4833907.1"/>
    <property type="molecule type" value="Genomic_DNA"/>
</dbReference>
<evidence type="ECO:0000259" key="1">
    <source>
        <dbReference type="Pfam" id="PF01636"/>
    </source>
</evidence>
<sequence>MDTNALAAFLDEQLGDHQPIAVEAMTGGGSCEVFSLDRGDDHWVLRRAPAHANTSRAHDVLREYRILAALEGAAVRVPRPIVACDDTRIFATPFYVMERIDGVPVRNGIPAAWADAPETQHRAVEELIDALVEVHAVDWRAVGLTDLGRAEGFLERQVERWLAQLASYGGRDLPAAHGIGRWLDAHRPAGQAPTLFHGDYKLDNVLYATDAPPRLLAVVDWEMGTIGDPLIDLAWALIFHPVGGTMPLGTSGPHTFALDQLPSAEAMVARYAERSGRDVSSIDWYHVFSRWKGAIVLEGSFAKWQRGESNKAVHEHFGPQADRLLLSAAALIDGRPGGAP</sequence>
<dbReference type="EMBL" id="CAFBMH010000079">
    <property type="protein sequence ID" value="CAB4918380.1"/>
    <property type="molecule type" value="Genomic_DNA"/>
</dbReference>
<feature type="domain" description="Aminoglycoside phosphotransferase" evidence="1">
    <location>
        <begin position="27"/>
        <end position="239"/>
    </location>
</feature>
<dbReference type="Gene3D" id="3.30.200.20">
    <property type="entry name" value="Phosphorylase Kinase, domain 1"/>
    <property type="match status" value="1"/>
</dbReference>
<dbReference type="SUPFAM" id="SSF56112">
    <property type="entry name" value="Protein kinase-like (PK-like)"/>
    <property type="match status" value="1"/>
</dbReference>
<dbReference type="Pfam" id="PF01636">
    <property type="entry name" value="APH"/>
    <property type="match status" value="1"/>
</dbReference>
<evidence type="ECO:0000313" key="3">
    <source>
        <dbReference type="EMBL" id="CAB4918380.1"/>
    </source>
</evidence>
<organism evidence="3">
    <name type="scientific">freshwater metagenome</name>
    <dbReference type="NCBI Taxonomy" id="449393"/>
    <lineage>
        <taxon>unclassified sequences</taxon>
        <taxon>metagenomes</taxon>
        <taxon>ecological metagenomes</taxon>
    </lineage>
</organism>
<dbReference type="Gene3D" id="3.90.1200.10">
    <property type="match status" value="1"/>
</dbReference>
<dbReference type="PANTHER" id="PTHR47829">
    <property type="entry name" value="HYDROLASE, PUTATIVE (AFU_ORTHOLOGUE AFUA_1G12880)-RELATED"/>
    <property type="match status" value="1"/>
</dbReference>